<feature type="non-terminal residue" evidence="1">
    <location>
        <position position="126"/>
    </location>
</feature>
<dbReference type="Proteomes" id="UP001328107">
    <property type="component" value="Unassembled WGS sequence"/>
</dbReference>
<evidence type="ECO:0000313" key="2">
    <source>
        <dbReference type="Proteomes" id="UP001328107"/>
    </source>
</evidence>
<organism evidence="1 2">
    <name type="scientific">Pristionchus mayeri</name>
    <dbReference type="NCBI Taxonomy" id="1317129"/>
    <lineage>
        <taxon>Eukaryota</taxon>
        <taxon>Metazoa</taxon>
        <taxon>Ecdysozoa</taxon>
        <taxon>Nematoda</taxon>
        <taxon>Chromadorea</taxon>
        <taxon>Rhabditida</taxon>
        <taxon>Rhabditina</taxon>
        <taxon>Diplogasteromorpha</taxon>
        <taxon>Diplogasteroidea</taxon>
        <taxon>Neodiplogasteridae</taxon>
        <taxon>Pristionchus</taxon>
    </lineage>
</organism>
<reference evidence="2" key="1">
    <citation type="submission" date="2022-10" db="EMBL/GenBank/DDBJ databases">
        <title>Genome assembly of Pristionchus species.</title>
        <authorList>
            <person name="Yoshida K."/>
            <person name="Sommer R.J."/>
        </authorList>
    </citation>
    <scope>NUCLEOTIDE SEQUENCE [LARGE SCALE GENOMIC DNA]</scope>
    <source>
        <strain evidence="2">RS5460</strain>
    </source>
</reference>
<evidence type="ECO:0000313" key="1">
    <source>
        <dbReference type="EMBL" id="GMR44053.1"/>
    </source>
</evidence>
<feature type="non-terminal residue" evidence="1">
    <location>
        <position position="1"/>
    </location>
</feature>
<protein>
    <submittedName>
        <fullName evidence="1">Uncharacterized protein</fullName>
    </submittedName>
</protein>
<accession>A0AAN4ZSJ5</accession>
<keyword evidence="2" id="KW-1185">Reference proteome</keyword>
<comment type="caution">
    <text evidence="1">The sequence shown here is derived from an EMBL/GenBank/DDBJ whole genome shotgun (WGS) entry which is preliminary data.</text>
</comment>
<name>A0AAN4ZSJ5_9BILA</name>
<gene>
    <name evidence="1" type="ORF">PMAYCL1PPCAC_14248</name>
</gene>
<proteinExistence type="predicted"/>
<dbReference type="AlphaFoldDB" id="A0AAN4ZSJ5"/>
<sequence length="126" mass="14025">SYSRSASTSLIPLILVQFVESVIVSRALKFVLQIIILMIVLSSTDTLKEDSILQHRSFVHPSEMLSVSARCLGILLAKETLRSHLKICQFPNRTISIPNDSEVRNVALTMVPIRIGFVTTITSKET</sequence>
<dbReference type="EMBL" id="BTRK01000003">
    <property type="protein sequence ID" value="GMR44053.1"/>
    <property type="molecule type" value="Genomic_DNA"/>
</dbReference>